<dbReference type="CDD" id="cd06261">
    <property type="entry name" value="TM_PBP2"/>
    <property type="match status" value="1"/>
</dbReference>
<dbReference type="InterPro" id="IPR035906">
    <property type="entry name" value="MetI-like_sf"/>
</dbReference>
<comment type="similarity">
    <text evidence="7">Belongs to the binding-protein-dependent transport system permease family.</text>
</comment>
<keyword evidence="10" id="KW-1185">Reference proteome</keyword>
<comment type="caution">
    <text evidence="9">The sequence shown here is derived from an EMBL/GenBank/DDBJ whole genome shotgun (WGS) entry which is preliminary data.</text>
</comment>
<dbReference type="OrthoDB" id="7834831at2"/>
<proteinExistence type="inferred from homology"/>
<keyword evidence="6 7" id="KW-0472">Membrane</keyword>
<feature type="transmembrane region" description="Helical" evidence="7">
    <location>
        <begin position="292"/>
        <end position="315"/>
    </location>
</feature>
<dbReference type="Gene3D" id="1.10.3720.10">
    <property type="entry name" value="MetI-like"/>
    <property type="match status" value="1"/>
</dbReference>
<evidence type="ECO:0000256" key="2">
    <source>
        <dbReference type="ARBA" id="ARBA00022448"/>
    </source>
</evidence>
<dbReference type="AlphaFoldDB" id="A0A512NQ75"/>
<comment type="subcellular location">
    <subcellularLocation>
        <location evidence="1 7">Cell membrane</location>
        <topology evidence="1 7">Multi-pass membrane protein</topology>
    </subcellularLocation>
</comment>
<protein>
    <submittedName>
        <fullName evidence="9">Peptide ABC transporter permease</fullName>
    </submittedName>
</protein>
<dbReference type="RefSeq" id="WP_147156429.1">
    <property type="nucleotide sequence ID" value="NZ_BKAJ01000201.1"/>
</dbReference>
<name>A0A512NQ75_9HYPH</name>
<feature type="domain" description="ABC transmembrane type-1" evidence="8">
    <location>
        <begin position="97"/>
        <end position="312"/>
    </location>
</feature>
<evidence type="ECO:0000256" key="1">
    <source>
        <dbReference type="ARBA" id="ARBA00004651"/>
    </source>
</evidence>
<dbReference type="GO" id="GO:0071916">
    <property type="term" value="F:dipeptide transmembrane transporter activity"/>
    <property type="evidence" value="ECO:0007669"/>
    <property type="project" value="TreeGrafter"/>
</dbReference>
<evidence type="ECO:0000313" key="9">
    <source>
        <dbReference type="EMBL" id="GEP61104.1"/>
    </source>
</evidence>
<dbReference type="PROSITE" id="PS50928">
    <property type="entry name" value="ABC_TM1"/>
    <property type="match status" value="1"/>
</dbReference>
<evidence type="ECO:0000259" key="8">
    <source>
        <dbReference type="PROSITE" id="PS50928"/>
    </source>
</evidence>
<dbReference type="PANTHER" id="PTHR43163">
    <property type="entry name" value="DIPEPTIDE TRANSPORT SYSTEM PERMEASE PROTEIN DPPB-RELATED"/>
    <property type="match status" value="1"/>
</dbReference>
<dbReference type="InterPro" id="IPR000515">
    <property type="entry name" value="MetI-like"/>
</dbReference>
<organism evidence="9 10">
    <name type="scientific">Reyranella soli</name>
    <dbReference type="NCBI Taxonomy" id="1230389"/>
    <lineage>
        <taxon>Bacteria</taxon>
        <taxon>Pseudomonadati</taxon>
        <taxon>Pseudomonadota</taxon>
        <taxon>Alphaproteobacteria</taxon>
        <taxon>Hyphomicrobiales</taxon>
        <taxon>Reyranellaceae</taxon>
        <taxon>Reyranella</taxon>
    </lineage>
</organism>
<keyword evidence="4 7" id="KW-0812">Transmembrane</keyword>
<keyword evidence="3" id="KW-1003">Cell membrane</keyword>
<evidence type="ECO:0000256" key="4">
    <source>
        <dbReference type="ARBA" id="ARBA00022692"/>
    </source>
</evidence>
<dbReference type="PANTHER" id="PTHR43163:SF6">
    <property type="entry name" value="DIPEPTIDE TRANSPORT SYSTEM PERMEASE PROTEIN DPPB-RELATED"/>
    <property type="match status" value="1"/>
</dbReference>
<dbReference type="Pfam" id="PF19300">
    <property type="entry name" value="BPD_transp_1_N"/>
    <property type="match status" value="1"/>
</dbReference>
<feature type="transmembrane region" description="Helical" evidence="7">
    <location>
        <begin position="9"/>
        <end position="30"/>
    </location>
</feature>
<evidence type="ECO:0000256" key="7">
    <source>
        <dbReference type="RuleBase" id="RU363032"/>
    </source>
</evidence>
<evidence type="ECO:0000256" key="6">
    <source>
        <dbReference type="ARBA" id="ARBA00023136"/>
    </source>
</evidence>
<dbReference type="Pfam" id="PF00528">
    <property type="entry name" value="BPD_transp_1"/>
    <property type="match status" value="1"/>
</dbReference>
<dbReference type="InterPro" id="IPR045621">
    <property type="entry name" value="BPD_transp_1_N"/>
</dbReference>
<feature type="transmembrane region" description="Helical" evidence="7">
    <location>
        <begin position="243"/>
        <end position="264"/>
    </location>
</feature>
<evidence type="ECO:0000256" key="5">
    <source>
        <dbReference type="ARBA" id="ARBA00022989"/>
    </source>
</evidence>
<dbReference type="EMBL" id="BKAJ01000201">
    <property type="protein sequence ID" value="GEP61104.1"/>
    <property type="molecule type" value="Genomic_DNA"/>
</dbReference>
<evidence type="ECO:0000256" key="3">
    <source>
        <dbReference type="ARBA" id="ARBA00022475"/>
    </source>
</evidence>
<keyword evidence="5 7" id="KW-1133">Transmembrane helix</keyword>
<feature type="transmembrane region" description="Helical" evidence="7">
    <location>
        <begin position="103"/>
        <end position="124"/>
    </location>
</feature>
<keyword evidence="2 7" id="KW-0813">Transport</keyword>
<dbReference type="Proteomes" id="UP000321058">
    <property type="component" value="Unassembled WGS sequence"/>
</dbReference>
<dbReference type="SUPFAM" id="SSF161098">
    <property type="entry name" value="MetI-like"/>
    <property type="match status" value="1"/>
</dbReference>
<dbReference type="GO" id="GO:0005886">
    <property type="term" value="C:plasma membrane"/>
    <property type="evidence" value="ECO:0007669"/>
    <property type="project" value="UniProtKB-SubCell"/>
</dbReference>
<gene>
    <name evidence="9" type="ORF">RSO01_82700</name>
</gene>
<sequence length="322" mass="35582">MYRYVVTRLLLAIPTLVGAAALVFVLMRLIPGDVCLIRLGMGSHGNPAAMEACRQALGLNNPLIVQFLDFLGSYFTFDFGTSMWSGRPVAVEIGTRLPVSLQIALMATVIAVLIAIPLGTISALKENTWLDHIVRMVAIAGIATPSFWLGIMSLVLVLDITYLATGKAWMPPIDYVPFWQDPLRNLSIVLLPAITVGYRYSAVTMRMTRSAMLEVMREDYIRTARSKGLVEQIIVNRHALKNALLPVVTLIGIEFAFLIGGLVVTEQVFNLNGIGRLFVQSVQNQDNVMTQALTMLVVAVFVLTNLVVDLLYAWLDPRIRYS</sequence>
<accession>A0A512NQ75</accession>
<feature type="transmembrane region" description="Helical" evidence="7">
    <location>
        <begin position="136"/>
        <end position="163"/>
    </location>
</feature>
<evidence type="ECO:0000313" key="10">
    <source>
        <dbReference type="Proteomes" id="UP000321058"/>
    </source>
</evidence>
<reference evidence="9 10" key="1">
    <citation type="submission" date="2019-07" db="EMBL/GenBank/DDBJ databases">
        <title>Whole genome shotgun sequence of Reyranella soli NBRC 108950.</title>
        <authorList>
            <person name="Hosoyama A."/>
            <person name="Uohara A."/>
            <person name="Ohji S."/>
            <person name="Ichikawa N."/>
        </authorList>
    </citation>
    <scope>NUCLEOTIDE SEQUENCE [LARGE SCALE GENOMIC DNA]</scope>
    <source>
        <strain evidence="9 10">NBRC 108950</strain>
    </source>
</reference>